<keyword evidence="8 20" id="KW-0479">Metal-binding</keyword>
<evidence type="ECO:0000256" key="3">
    <source>
        <dbReference type="ARBA" id="ARBA00005755"/>
    </source>
</evidence>
<dbReference type="Proteomes" id="UP000238479">
    <property type="component" value="Chromosome 3"/>
</dbReference>
<comment type="similarity">
    <text evidence="3 20">Belongs to the DNA polymerase type-B family.</text>
</comment>
<protein>
    <recommendedName>
        <fullName evidence="20">DNA polymerase</fullName>
        <ecNumber evidence="20">2.7.7.7</ecNumber>
    </recommendedName>
</protein>
<evidence type="ECO:0000256" key="11">
    <source>
        <dbReference type="ARBA" id="ARBA00022833"/>
    </source>
</evidence>
<dbReference type="GO" id="GO:0042276">
    <property type="term" value="P:error-prone translesion synthesis"/>
    <property type="evidence" value="ECO:0007669"/>
    <property type="project" value="TreeGrafter"/>
</dbReference>
<dbReference type="OMA" id="CYSELRG"/>
<dbReference type="InterPro" id="IPR042087">
    <property type="entry name" value="DNA_pol_B_thumb"/>
</dbReference>
<evidence type="ECO:0000256" key="10">
    <source>
        <dbReference type="ARBA" id="ARBA00022771"/>
    </source>
</evidence>
<dbReference type="FunFam" id="3.30.420.10:FF:000082">
    <property type="entry name" value="DNA polymerase"/>
    <property type="match status" value="1"/>
</dbReference>
<reference evidence="27 28" key="1">
    <citation type="journal article" date="2018" name="Nat. Genet.">
        <title>The Rosa genome provides new insights in the design of modern roses.</title>
        <authorList>
            <person name="Bendahmane M."/>
        </authorList>
    </citation>
    <scope>NUCLEOTIDE SEQUENCE [LARGE SCALE GENOMIC DNA]</scope>
    <source>
        <strain evidence="28">cv. Old Blush</strain>
    </source>
</reference>
<proteinExistence type="inferred from homology"/>
<dbReference type="GO" id="GO:0000724">
    <property type="term" value="P:double-strand break repair via homologous recombination"/>
    <property type="evidence" value="ECO:0007669"/>
    <property type="project" value="TreeGrafter"/>
</dbReference>
<dbReference type="InterPro" id="IPR056447">
    <property type="entry name" value="REV3_N"/>
</dbReference>
<evidence type="ECO:0000256" key="1">
    <source>
        <dbReference type="ARBA" id="ARBA00001966"/>
    </source>
</evidence>
<feature type="region of interest" description="Disordered" evidence="21">
    <location>
        <begin position="608"/>
        <end position="630"/>
    </location>
</feature>
<dbReference type="InterPro" id="IPR030559">
    <property type="entry name" value="PolZ_Rev3"/>
</dbReference>
<dbReference type="PANTHER" id="PTHR45812">
    <property type="entry name" value="DNA POLYMERASE ZETA CATALYTIC SUBUNIT"/>
    <property type="match status" value="1"/>
</dbReference>
<keyword evidence="15 20" id="KW-0238">DNA-binding</keyword>
<dbReference type="STRING" id="74649.A0A2P6R716"/>
<feature type="region of interest" description="Disordered" evidence="21">
    <location>
        <begin position="812"/>
        <end position="833"/>
    </location>
</feature>
<dbReference type="CDD" id="cd05534">
    <property type="entry name" value="POLBc_zeta"/>
    <property type="match status" value="1"/>
</dbReference>
<dbReference type="GO" id="GO:0000166">
    <property type="term" value="F:nucleotide binding"/>
    <property type="evidence" value="ECO:0007669"/>
    <property type="project" value="InterPro"/>
</dbReference>
<dbReference type="Pfam" id="PF03104">
    <property type="entry name" value="DNA_pol_B_exo1"/>
    <property type="match status" value="1"/>
</dbReference>
<feature type="region of interest" description="Disordered" evidence="21">
    <location>
        <begin position="1061"/>
        <end position="1097"/>
    </location>
</feature>
<evidence type="ECO:0000313" key="28">
    <source>
        <dbReference type="Proteomes" id="UP000238479"/>
    </source>
</evidence>
<keyword evidence="5 20" id="KW-0808">Transferase</keyword>
<keyword evidence="11 20" id="KW-0862">Zinc</keyword>
<evidence type="ECO:0000256" key="17">
    <source>
        <dbReference type="ARBA" id="ARBA00023242"/>
    </source>
</evidence>
<evidence type="ECO:0000259" key="26">
    <source>
        <dbReference type="Pfam" id="PF24065"/>
    </source>
</evidence>
<dbReference type="InterPro" id="IPR006172">
    <property type="entry name" value="DNA-dir_DNA_pol_B"/>
</dbReference>
<keyword evidence="7 20" id="KW-0235">DNA replication</keyword>
<dbReference type="GO" id="GO:0003887">
    <property type="term" value="F:DNA-directed DNA polymerase activity"/>
    <property type="evidence" value="ECO:0007669"/>
    <property type="project" value="UniProtKB-KW"/>
</dbReference>
<evidence type="ECO:0000256" key="2">
    <source>
        <dbReference type="ARBA" id="ARBA00004123"/>
    </source>
</evidence>
<dbReference type="InterPro" id="IPR023211">
    <property type="entry name" value="DNA_pol_palm_dom_sf"/>
</dbReference>
<dbReference type="Gene3D" id="1.10.287.690">
    <property type="entry name" value="Helix hairpin bin"/>
    <property type="match status" value="1"/>
</dbReference>
<keyword evidence="12 20" id="KW-0239">DNA-directed DNA polymerase</keyword>
<dbReference type="CDD" id="cd05778">
    <property type="entry name" value="DNA_polB_zeta_exo"/>
    <property type="match status" value="1"/>
</dbReference>
<accession>A0A2P6R716</accession>
<dbReference type="EMBL" id="PDCK01000041">
    <property type="protein sequence ID" value="PRQ42210.1"/>
    <property type="molecule type" value="Genomic_DNA"/>
</dbReference>
<keyword evidence="17 20" id="KW-0539">Nucleus</keyword>
<dbReference type="InterPro" id="IPR056435">
    <property type="entry name" value="DPOD/Z_N"/>
</dbReference>
<comment type="catalytic activity">
    <reaction evidence="18 20">
        <text>DNA(n) + a 2'-deoxyribonucleoside 5'-triphosphate = DNA(n+1) + diphosphate</text>
        <dbReference type="Rhea" id="RHEA:22508"/>
        <dbReference type="Rhea" id="RHEA-COMP:17339"/>
        <dbReference type="Rhea" id="RHEA-COMP:17340"/>
        <dbReference type="ChEBI" id="CHEBI:33019"/>
        <dbReference type="ChEBI" id="CHEBI:61560"/>
        <dbReference type="ChEBI" id="CHEBI:173112"/>
        <dbReference type="EC" id="2.7.7.7"/>
    </reaction>
</comment>
<organism evidence="27 28">
    <name type="scientific">Rosa chinensis</name>
    <name type="common">China rose</name>
    <dbReference type="NCBI Taxonomy" id="74649"/>
    <lineage>
        <taxon>Eukaryota</taxon>
        <taxon>Viridiplantae</taxon>
        <taxon>Streptophyta</taxon>
        <taxon>Embryophyta</taxon>
        <taxon>Tracheophyta</taxon>
        <taxon>Spermatophyta</taxon>
        <taxon>Magnoliopsida</taxon>
        <taxon>eudicotyledons</taxon>
        <taxon>Gunneridae</taxon>
        <taxon>Pentapetalae</taxon>
        <taxon>rosids</taxon>
        <taxon>fabids</taxon>
        <taxon>Rosales</taxon>
        <taxon>Rosaceae</taxon>
        <taxon>Rosoideae</taxon>
        <taxon>Rosoideae incertae sedis</taxon>
        <taxon>Rosa</taxon>
    </lineage>
</organism>
<evidence type="ECO:0000259" key="23">
    <source>
        <dbReference type="Pfam" id="PF03104"/>
    </source>
</evidence>
<feature type="region of interest" description="Disordered" evidence="21">
    <location>
        <begin position="560"/>
        <end position="579"/>
    </location>
</feature>
<evidence type="ECO:0000256" key="14">
    <source>
        <dbReference type="ARBA" id="ARBA00023014"/>
    </source>
</evidence>
<comment type="caution">
    <text evidence="27">The sequence shown here is derived from an EMBL/GenBank/DDBJ whole genome shotgun (WGS) entry which is preliminary data.</text>
</comment>
<dbReference type="Gene3D" id="1.10.132.60">
    <property type="entry name" value="DNA polymerase family B, C-terminal domain"/>
    <property type="match status" value="1"/>
</dbReference>
<dbReference type="Pfam" id="PF24055">
    <property type="entry name" value="POL3_N"/>
    <property type="match status" value="1"/>
</dbReference>
<evidence type="ECO:0000256" key="15">
    <source>
        <dbReference type="ARBA" id="ARBA00023125"/>
    </source>
</evidence>
<evidence type="ECO:0000313" key="27">
    <source>
        <dbReference type="EMBL" id="PRQ42210.1"/>
    </source>
</evidence>
<comment type="subcellular location">
    <subcellularLocation>
        <location evidence="2 20">Nucleus</location>
    </subcellularLocation>
</comment>
<evidence type="ECO:0000256" key="6">
    <source>
        <dbReference type="ARBA" id="ARBA00022695"/>
    </source>
</evidence>
<feature type="domain" description="DNA-directed DNA polymerase family B multifunctional" evidence="22">
    <location>
        <begin position="1368"/>
        <end position="1815"/>
    </location>
</feature>
<dbReference type="Pfam" id="PF24065">
    <property type="entry name" value="REV3_N"/>
    <property type="match status" value="1"/>
</dbReference>
<sequence>MPPSDGFSVRIVSVDFYMAPPIPGLDISYSSFHGGKVNEVPVIRIYGSTPAGQKACLHIHRALPYLFVPCKDIPNQPHQKGDSYTYDISLALEKALKLKSSAGSKRQHVHGCSLVHARKLYGYHSSEEVFVKIYLYYPHDVTRAANLLLGGAVLDKCLQPHESHIPFILQFMIDYNLYGMGHLHLSKLKFRHPMPDAFTPRRSFYNGLPGQDIDNLTGMSTDVQADISDHLLFGSPVWISSTIPVDWTWLSSGDVEASSNRDVNCTKRQSICELEGDATVDEILNQQFKMYTSLSQTRSDVKMVQSLIPIWEEFERNGIHEAAISSNPAKPLPEDVLKTLSLGPEFNEKLVKLHFDTENSLRLTQLKKDVKSMHQMTSPKDGGNSVGLRTDNLNYGEMMGSLLTQGSTEETDAKLNKELPASQAIQTLSMKAADNEALALLRWLATSQAADDLNSDDELVQETILSPLLPATTIDKVLEKANMDYESESQKECQDILDSVGDFEGSKEKDSYPTDRNCSSKVEPACMILQVNGTGDHVLSTPSPCAGSIENFSEVEMKNELRTPEPQVTKDGLSSNHKHKRKKLLWGSLPLSAAQKLKTESEPVSLYKETKDPVGTSASSESEVRKHAGTDACDSTLGRCSLRDLMRRKRSYRIEPPEKEDTLYQMLHFDELNGKSRDSLADRLSLARHSVSHEADDVKITNSGCSLYGKLPLLSGSVNSLNASTLDGKFDTNIKIAAEVGTGAIAQHGNIFTGSSEAPPVNTGFWQLKPDKLESEASLGCCETFNKSNAQTSKSGAEENFFVDESLHSSAADPEASCGDGHTGRGIDGLSSRSGVSEIPFEIGTNVTTDKTALNNERCGSQKLGRDSFLSGLSNLLPSIIQSDDKDLIGMTFSRKPPIADWKDGGFLSSSYLQEEGALDDILPFFVRDCQNETDIENNCVRNSESHSHQESALGVPTHYQADGSCLYLLTPAISPPSAKNVYRWLSRGDKGSSASLTGSQNSLPNDLNEPSLKYDSVCDVQPNLPQGPQVDHRNLEAERIPFCNDMTEVLEREADVIRVKTYPDRSQDSSQISGPDGRSKSTPLSQTGFRDPASVGSGQQLTLLSIEVQAESRGDLRPDPQFDAINIVLLAIQNDCDSIVEVHVLMHSDAENCQRSHDGISDCKLFVFHEEKYLFHHFIKFVCSLDPDILMGWDIQGGSLGFLAERASHLGIGLLNKISRTPSEAKMVAEDSEVPEKVLQDNLAADSIVADPVVLEDPIIEDEWGRTHSSGVHVGGRIVLNVWRLMRSEVKLNMYTVEAVSEVVLRRKVPYIPNKLLTKWFLSGPGRARYRCIEYVKERAELNLEMMNQLDMINRTSELARVFGIDFFSVLSRGSQYRVESMVLRLAHTQNYLAISPGKQQVASQPAMECIPLVMEPESGFYADPVVVLDFQSLYPSMIIAYNLCYSTCLGKVAPSEPNTLGVSSFSPDPHDLHDLKEQILLTPNGVMCVPAKVRKGVLPRLLDEILSTRIMVKQAMKKLSPSQKVLHRIFNARQLALKLIANVTYGYTAAGFSGRMPCAEIADSVVQCGRSTLEKAISYVNAHDRWKARVIYGDTDSMFVLLKGRTREESFQIGQEIASEISAMSPTPVALKMEKVYQPCFLLTKKRYVGYSYESPGQSEPIFDAKGIETVRRDTCGAVAKTMEQSLRLFFEHQNMPEVKAYLQRQWKRILSGRVSLQDFVFAKEVRLGTYRASGSSLPPAAIVATKAMRIDPRAEPRYAERVPYVVIHGEPGARLADVVVDPLNLLATDSPYRLNDIYYIQKQIIPALQRVFGLVGADLQQWFSDMPRPVREAFGKRPSYASNPHRTRIDYYYLSRHCILCGELVQGSAHLCNQCAENKTAAAAAIIGRTSKLEREMQHLAAICRHCGGGDALEGNGIKCTSLACLVFYERRKVQKELQGTASVAAETGLYPQCLVEWF</sequence>
<keyword evidence="4 20" id="KW-0004">4Fe-4S</keyword>
<dbReference type="Gene3D" id="3.30.342.10">
    <property type="entry name" value="DNA Polymerase, chain B, domain 1"/>
    <property type="match status" value="1"/>
</dbReference>
<evidence type="ECO:0000256" key="18">
    <source>
        <dbReference type="ARBA" id="ARBA00049244"/>
    </source>
</evidence>
<keyword evidence="14 20" id="KW-0411">Iron-sulfur</keyword>
<evidence type="ECO:0000256" key="21">
    <source>
        <dbReference type="SAM" id="MobiDB-lite"/>
    </source>
</evidence>
<keyword evidence="9" id="KW-0227">DNA damage</keyword>
<evidence type="ECO:0000256" key="13">
    <source>
        <dbReference type="ARBA" id="ARBA00023004"/>
    </source>
</evidence>
<gene>
    <name evidence="27" type="ORF">RchiOBHm_Chr3g0455131</name>
</gene>
<dbReference type="SMART" id="SM00486">
    <property type="entry name" value="POLBc"/>
    <property type="match status" value="1"/>
</dbReference>
<dbReference type="PRINTS" id="PR00106">
    <property type="entry name" value="DNAPOLB"/>
</dbReference>
<dbReference type="FunFam" id="1.10.132.60:FF:000007">
    <property type="entry name" value="DNA polymerase"/>
    <property type="match status" value="1"/>
</dbReference>
<evidence type="ECO:0000256" key="5">
    <source>
        <dbReference type="ARBA" id="ARBA00022679"/>
    </source>
</evidence>
<evidence type="ECO:0000259" key="24">
    <source>
        <dbReference type="Pfam" id="PF14260"/>
    </source>
</evidence>
<dbReference type="Gramene" id="PRQ42210">
    <property type="protein sequence ID" value="PRQ42210"/>
    <property type="gene ID" value="RchiOBHm_Chr3g0455131"/>
</dbReference>
<evidence type="ECO:0000256" key="8">
    <source>
        <dbReference type="ARBA" id="ARBA00022723"/>
    </source>
</evidence>
<dbReference type="SUPFAM" id="SSF53098">
    <property type="entry name" value="Ribonuclease H-like"/>
    <property type="match status" value="1"/>
</dbReference>
<dbReference type="GO" id="GO:0006260">
    <property type="term" value="P:DNA replication"/>
    <property type="evidence" value="ECO:0007669"/>
    <property type="project" value="UniProtKB-KW"/>
</dbReference>
<dbReference type="EC" id="2.7.7.7" evidence="20"/>
<evidence type="ECO:0000256" key="7">
    <source>
        <dbReference type="ARBA" id="ARBA00022705"/>
    </source>
</evidence>
<evidence type="ECO:0000256" key="19">
    <source>
        <dbReference type="ARBA" id="ARBA00066055"/>
    </source>
</evidence>
<keyword evidence="6 20" id="KW-0548">Nucleotidyltransferase</keyword>
<evidence type="ECO:0000256" key="16">
    <source>
        <dbReference type="ARBA" id="ARBA00023204"/>
    </source>
</evidence>
<evidence type="ECO:0000256" key="9">
    <source>
        <dbReference type="ARBA" id="ARBA00022763"/>
    </source>
</evidence>
<dbReference type="InterPro" id="IPR043502">
    <property type="entry name" value="DNA/RNA_pol_sf"/>
</dbReference>
<keyword evidence="16" id="KW-0234">DNA repair</keyword>
<dbReference type="Pfam" id="PF14260">
    <property type="entry name" value="zf-C4pol"/>
    <property type="match status" value="1"/>
</dbReference>
<evidence type="ECO:0000256" key="12">
    <source>
        <dbReference type="ARBA" id="ARBA00022932"/>
    </source>
</evidence>
<dbReference type="GO" id="GO:0016035">
    <property type="term" value="C:zeta DNA polymerase complex"/>
    <property type="evidence" value="ECO:0007669"/>
    <property type="project" value="InterPro"/>
</dbReference>
<dbReference type="FunFam" id="1.10.287.690:FF:000002">
    <property type="entry name" value="DNA polymerase zeta"/>
    <property type="match status" value="1"/>
</dbReference>
<feature type="domain" description="C4-type zinc-finger of DNA polymerase delta" evidence="24">
    <location>
        <begin position="1861"/>
        <end position="1934"/>
    </location>
</feature>
<dbReference type="InterPro" id="IPR036397">
    <property type="entry name" value="RNaseH_sf"/>
</dbReference>
<dbReference type="InterPro" id="IPR017964">
    <property type="entry name" value="DNA-dir_DNA_pol_B_CS"/>
</dbReference>
<dbReference type="Gene3D" id="3.30.420.10">
    <property type="entry name" value="Ribonuclease H-like superfamily/Ribonuclease H"/>
    <property type="match status" value="1"/>
</dbReference>
<feature type="domain" description="DNA polymerase zeta catalytic subunit N-terminal" evidence="26">
    <location>
        <begin position="7"/>
        <end position="60"/>
    </location>
</feature>
<feature type="domain" description="DNA-directed DNA polymerase family B exonuclease" evidence="23">
    <location>
        <begin position="1100"/>
        <end position="1225"/>
    </location>
</feature>
<dbReference type="InterPro" id="IPR006133">
    <property type="entry name" value="DNA-dir_DNA_pol_B_exonuc"/>
</dbReference>
<dbReference type="InterPro" id="IPR025687">
    <property type="entry name" value="Znf-C4pol"/>
</dbReference>
<evidence type="ECO:0000259" key="22">
    <source>
        <dbReference type="Pfam" id="PF00136"/>
    </source>
</evidence>
<name>A0A2P6R716_ROSCH</name>
<dbReference type="InterPro" id="IPR006134">
    <property type="entry name" value="DNA-dir_DNA_pol_B_multi_dom"/>
</dbReference>
<dbReference type="Pfam" id="PF00136">
    <property type="entry name" value="DNA_pol_B"/>
    <property type="match status" value="1"/>
</dbReference>
<evidence type="ECO:0000259" key="25">
    <source>
        <dbReference type="Pfam" id="PF24055"/>
    </source>
</evidence>
<dbReference type="InterPro" id="IPR012337">
    <property type="entry name" value="RNaseH-like_sf"/>
</dbReference>
<dbReference type="FunFam" id="3.30.342.10:FF:000014">
    <property type="entry name" value="DNA polymerase"/>
    <property type="match status" value="1"/>
</dbReference>
<dbReference type="PANTHER" id="PTHR45812:SF1">
    <property type="entry name" value="DNA POLYMERASE ZETA CATALYTIC SUBUNIT"/>
    <property type="match status" value="1"/>
</dbReference>
<dbReference type="Gene3D" id="3.90.1600.10">
    <property type="entry name" value="Palm domain of DNA polymerase"/>
    <property type="match status" value="1"/>
</dbReference>
<dbReference type="GO" id="GO:0008270">
    <property type="term" value="F:zinc ion binding"/>
    <property type="evidence" value="ECO:0007669"/>
    <property type="project" value="UniProtKB-KW"/>
</dbReference>
<keyword evidence="28" id="KW-1185">Reference proteome</keyword>
<comment type="cofactor">
    <cofactor evidence="1 20">
        <name>[4Fe-4S] cluster</name>
        <dbReference type="ChEBI" id="CHEBI:49883"/>
    </cofactor>
</comment>
<evidence type="ECO:0000256" key="4">
    <source>
        <dbReference type="ARBA" id="ARBA00022485"/>
    </source>
</evidence>
<keyword evidence="10 20" id="KW-0863">Zinc-finger</keyword>
<comment type="subunit">
    <text evidence="19">Forms DNA polymerase zeta with REV7.</text>
</comment>
<dbReference type="GO" id="GO:0051539">
    <property type="term" value="F:4 iron, 4 sulfur cluster binding"/>
    <property type="evidence" value="ECO:0007669"/>
    <property type="project" value="UniProtKB-KW"/>
</dbReference>
<dbReference type="SUPFAM" id="SSF56672">
    <property type="entry name" value="DNA/RNA polymerases"/>
    <property type="match status" value="1"/>
</dbReference>
<dbReference type="PROSITE" id="PS00116">
    <property type="entry name" value="DNA_POLYMERASE_B"/>
    <property type="match status" value="1"/>
</dbReference>
<keyword evidence="13 20" id="KW-0408">Iron</keyword>
<dbReference type="GO" id="GO:0003677">
    <property type="term" value="F:DNA binding"/>
    <property type="evidence" value="ECO:0007669"/>
    <property type="project" value="UniProtKB-KW"/>
</dbReference>
<feature type="domain" description="DNA polymerase delta/zeta catalytic subunit N-terminal" evidence="25">
    <location>
        <begin position="62"/>
        <end position="141"/>
    </location>
</feature>
<evidence type="ECO:0000256" key="20">
    <source>
        <dbReference type="RuleBase" id="RU000442"/>
    </source>
</evidence>
<dbReference type="GO" id="GO:0005634">
    <property type="term" value="C:nucleus"/>
    <property type="evidence" value="ECO:0007669"/>
    <property type="project" value="UniProtKB-SubCell"/>
</dbReference>